<protein>
    <submittedName>
        <fullName evidence="3">Membrane protein</fullName>
    </submittedName>
</protein>
<organism evidence="3 4">
    <name type="scientific">Aureimonas altamirensis</name>
    <dbReference type="NCBI Taxonomy" id="370622"/>
    <lineage>
        <taxon>Bacteria</taxon>
        <taxon>Pseudomonadati</taxon>
        <taxon>Pseudomonadota</taxon>
        <taxon>Alphaproteobacteria</taxon>
        <taxon>Hyphomicrobiales</taxon>
        <taxon>Aurantimonadaceae</taxon>
        <taxon>Aureimonas</taxon>
    </lineage>
</organism>
<gene>
    <name evidence="3" type="ORF">LA66_07970</name>
</gene>
<evidence type="ECO:0000259" key="2">
    <source>
        <dbReference type="Pfam" id="PF12706"/>
    </source>
</evidence>
<dbReference type="STRING" id="370622.LA66_07970"/>
<evidence type="ECO:0000313" key="4">
    <source>
        <dbReference type="Proteomes" id="UP000030826"/>
    </source>
</evidence>
<accession>A0A0B1QC10</accession>
<dbReference type="InterPro" id="IPR001279">
    <property type="entry name" value="Metallo-B-lactamas"/>
</dbReference>
<feature type="signal peptide" evidence="1">
    <location>
        <begin position="1"/>
        <end position="29"/>
    </location>
</feature>
<comment type="caution">
    <text evidence="3">The sequence shown here is derived from an EMBL/GenBank/DDBJ whole genome shotgun (WGS) entry which is preliminary data.</text>
</comment>
<proteinExistence type="predicted"/>
<dbReference type="InterPro" id="IPR006311">
    <property type="entry name" value="TAT_signal"/>
</dbReference>
<feature type="chain" id="PRO_5002063232" evidence="1">
    <location>
        <begin position="30"/>
        <end position="359"/>
    </location>
</feature>
<dbReference type="InterPro" id="IPR036866">
    <property type="entry name" value="RibonucZ/Hydroxyglut_hydro"/>
</dbReference>
<evidence type="ECO:0000313" key="3">
    <source>
        <dbReference type="EMBL" id="KHJ56457.1"/>
    </source>
</evidence>
<sequence>MNRRRLLKTMAAVGAVAATTGLATRKAQAANRYYDGPVSDHFDGTRFFNPGGEEPSGFGNFLRWKLNGERARWPDRWPSEPQFSTPVDRLPEGAMRVTLIGHATYLIQMAGLNILTDPVYSDRASPVTFAGPKRVNPPGIRFEELPPIDLVLLTHNHYDHMDLDTLGRLKATHDPLVATPLGNDAIIRRQVPDMRITAMDWGQSFAFGPVTVHWERAHHWSARGIGDRRMALWSAFAITHPAGNLYHIGDTGFHSGINYRDAARKFAAFRLACLPIGAYEPRWFMRAQHQNPDDAVEGFRLCNAGFAAGHHWGTFQLTDEAIDAPPAALEAAMRKAGLDSTRFRALWPGAVWDIPPTTA</sequence>
<dbReference type="PANTHER" id="PTHR15032:SF4">
    <property type="entry name" value="N-ACYL-PHOSPHATIDYLETHANOLAMINE-HYDROLYZING PHOSPHOLIPASE D"/>
    <property type="match status" value="1"/>
</dbReference>
<dbReference type="AlphaFoldDB" id="A0A0B1QC10"/>
<reference evidence="3 4" key="1">
    <citation type="submission" date="2014-09" db="EMBL/GenBank/DDBJ databases">
        <title>Isolation and characterization of Aurantimonas altamirensis ON-56566 from clinical sample following a dog bite.</title>
        <authorList>
            <person name="Eshaghi A."/>
            <person name="Li A."/>
            <person name="Shahinas D."/>
            <person name="Bahn P."/>
            <person name="Kus J.V."/>
            <person name="Patel S.N."/>
        </authorList>
    </citation>
    <scope>NUCLEOTIDE SEQUENCE [LARGE SCALE GENOMIC DNA]</scope>
    <source>
        <strain evidence="3 4">ON-56566</strain>
    </source>
</reference>
<dbReference type="SUPFAM" id="SSF56281">
    <property type="entry name" value="Metallo-hydrolase/oxidoreductase"/>
    <property type="match status" value="1"/>
</dbReference>
<dbReference type="EMBL" id="JRFJ01000001">
    <property type="protein sequence ID" value="KHJ56457.1"/>
    <property type="molecule type" value="Genomic_DNA"/>
</dbReference>
<dbReference type="RefSeq" id="WP_039190276.1">
    <property type="nucleotide sequence ID" value="NZ_JRFJ01000001.1"/>
</dbReference>
<dbReference type="PANTHER" id="PTHR15032">
    <property type="entry name" value="N-ACYL-PHOSPHATIDYLETHANOLAMINE-HYDROLYZING PHOSPHOLIPASE D"/>
    <property type="match status" value="1"/>
</dbReference>
<name>A0A0B1QC10_9HYPH</name>
<feature type="domain" description="Metallo-beta-lactamase" evidence="2">
    <location>
        <begin position="113"/>
        <end position="312"/>
    </location>
</feature>
<dbReference type="Gene3D" id="3.60.15.10">
    <property type="entry name" value="Ribonuclease Z/Hydroxyacylglutathione hydrolase-like"/>
    <property type="match status" value="1"/>
</dbReference>
<dbReference type="PROSITE" id="PS51318">
    <property type="entry name" value="TAT"/>
    <property type="match status" value="1"/>
</dbReference>
<keyword evidence="1" id="KW-0732">Signal</keyword>
<dbReference type="GO" id="GO:0005737">
    <property type="term" value="C:cytoplasm"/>
    <property type="evidence" value="ECO:0007669"/>
    <property type="project" value="TreeGrafter"/>
</dbReference>
<dbReference type="Proteomes" id="UP000030826">
    <property type="component" value="Unassembled WGS sequence"/>
</dbReference>
<evidence type="ECO:0000256" key="1">
    <source>
        <dbReference type="SAM" id="SignalP"/>
    </source>
</evidence>
<dbReference type="Pfam" id="PF12706">
    <property type="entry name" value="Lactamase_B_2"/>
    <property type="match status" value="1"/>
</dbReference>